<dbReference type="PIRSF" id="PIRSF002741">
    <property type="entry name" value="MppA"/>
    <property type="match status" value="1"/>
</dbReference>
<dbReference type="Proteomes" id="UP000248889">
    <property type="component" value="Unassembled WGS sequence"/>
</dbReference>
<feature type="domain" description="Solute-binding protein family 5" evidence="2">
    <location>
        <begin position="91"/>
        <end position="458"/>
    </location>
</feature>
<keyword evidence="1" id="KW-0732">Signal</keyword>
<dbReference type="Gene3D" id="3.90.76.10">
    <property type="entry name" value="Dipeptide-binding Protein, Domain 1"/>
    <property type="match status" value="1"/>
</dbReference>
<reference evidence="3 4" key="1">
    <citation type="submission" date="2018-06" db="EMBL/GenBank/DDBJ databases">
        <title>Streptacidiphilus pinicola sp. nov., isolated from pine grove soil.</title>
        <authorList>
            <person name="Roh S.G."/>
            <person name="Park S."/>
            <person name="Kim M.-K."/>
            <person name="Yun B.-R."/>
            <person name="Park J."/>
            <person name="Kim M.J."/>
            <person name="Kim Y.S."/>
            <person name="Kim S.B."/>
        </authorList>
    </citation>
    <scope>NUCLEOTIDE SEQUENCE [LARGE SCALE GENOMIC DNA]</scope>
    <source>
        <strain evidence="3 4">MMS16-CNU450</strain>
    </source>
</reference>
<dbReference type="Pfam" id="PF00496">
    <property type="entry name" value="SBP_bac_5"/>
    <property type="match status" value="1"/>
</dbReference>
<keyword evidence="4" id="KW-1185">Reference proteome</keyword>
<dbReference type="GO" id="GO:0043190">
    <property type="term" value="C:ATP-binding cassette (ABC) transporter complex"/>
    <property type="evidence" value="ECO:0007669"/>
    <property type="project" value="InterPro"/>
</dbReference>
<dbReference type="CDD" id="cd00995">
    <property type="entry name" value="PBP2_NikA_DppA_OppA_like"/>
    <property type="match status" value="1"/>
</dbReference>
<evidence type="ECO:0000313" key="3">
    <source>
        <dbReference type="EMBL" id="RAG83201.1"/>
    </source>
</evidence>
<dbReference type="Gene3D" id="3.40.190.10">
    <property type="entry name" value="Periplasmic binding protein-like II"/>
    <property type="match status" value="1"/>
</dbReference>
<dbReference type="GO" id="GO:1904680">
    <property type="term" value="F:peptide transmembrane transporter activity"/>
    <property type="evidence" value="ECO:0007669"/>
    <property type="project" value="TreeGrafter"/>
</dbReference>
<dbReference type="PROSITE" id="PS51257">
    <property type="entry name" value="PROKAR_LIPOPROTEIN"/>
    <property type="match status" value="1"/>
</dbReference>
<dbReference type="GO" id="GO:0042597">
    <property type="term" value="C:periplasmic space"/>
    <property type="evidence" value="ECO:0007669"/>
    <property type="project" value="UniProtKB-ARBA"/>
</dbReference>
<accession>A0A2X0III7</accession>
<evidence type="ECO:0000259" key="2">
    <source>
        <dbReference type="Pfam" id="PF00496"/>
    </source>
</evidence>
<dbReference type="Gene3D" id="3.10.105.10">
    <property type="entry name" value="Dipeptide-binding Protein, Domain 3"/>
    <property type="match status" value="1"/>
</dbReference>
<gene>
    <name evidence="3" type="ORF">DN069_23490</name>
</gene>
<dbReference type="InterPro" id="IPR000914">
    <property type="entry name" value="SBP_5_dom"/>
</dbReference>
<name>A0A2X0III7_9ACTN</name>
<dbReference type="AlphaFoldDB" id="A0A2X0III7"/>
<feature type="signal peptide" evidence="1">
    <location>
        <begin position="1"/>
        <end position="15"/>
    </location>
</feature>
<organism evidence="3 4">
    <name type="scientific">Streptacidiphilus pinicola</name>
    <dbReference type="NCBI Taxonomy" id="2219663"/>
    <lineage>
        <taxon>Bacteria</taxon>
        <taxon>Bacillati</taxon>
        <taxon>Actinomycetota</taxon>
        <taxon>Actinomycetes</taxon>
        <taxon>Kitasatosporales</taxon>
        <taxon>Streptomycetaceae</taxon>
        <taxon>Streptacidiphilus</taxon>
    </lineage>
</organism>
<dbReference type="EMBL" id="QKYN01000092">
    <property type="protein sequence ID" value="RAG83201.1"/>
    <property type="molecule type" value="Genomic_DNA"/>
</dbReference>
<dbReference type="InterPro" id="IPR030678">
    <property type="entry name" value="Peptide/Ni-bd"/>
</dbReference>
<feature type="chain" id="PRO_5039449727" description="Solute-binding protein family 5 domain-containing protein" evidence="1">
    <location>
        <begin position="16"/>
        <end position="544"/>
    </location>
</feature>
<dbReference type="SUPFAM" id="SSF53850">
    <property type="entry name" value="Periplasmic binding protein-like II"/>
    <property type="match status" value="1"/>
</dbReference>
<evidence type="ECO:0000256" key="1">
    <source>
        <dbReference type="SAM" id="SignalP"/>
    </source>
</evidence>
<evidence type="ECO:0000313" key="4">
    <source>
        <dbReference type="Proteomes" id="UP000248889"/>
    </source>
</evidence>
<dbReference type="GO" id="GO:0015833">
    <property type="term" value="P:peptide transport"/>
    <property type="evidence" value="ECO:0007669"/>
    <property type="project" value="TreeGrafter"/>
</dbReference>
<dbReference type="PANTHER" id="PTHR30290">
    <property type="entry name" value="PERIPLASMIC BINDING COMPONENT OF ABC TRANSPORTER"/>
    <property type="match status" value="1"/>
</dbReference>
<sequence length="544" mass="57343">MLRAALCGTLLAATAACGSGGPGTGAGPKSNYAASQVTTAPGTKPLSHVVWSGDYRPPYSEDPVKTADYPEETILGNVCETVIHENADYSLSPGVAKSWTQPDGRHLVLNLDPAATFSDGKPVTADDVVYSLARNMDPATASNYADSYRDISTITATGPHQVTVTFAKDNYLFVRYLGALGGAVVEKAFALKAGQNFGNANVGVVCSGPYTVASFDGTTSLVLKRNAHYWDPTRAAKVDSLEFHFYGDNSALSNALASGAAQGAFNVPPAAVAPLSRATDGKLYIGGEGSTMENEDLIVSHLSGPLGDVRVRQALSMALDRAAIAKTVYNGAADPLYSVAGPGFWQSNPAAATYKAAYQALVKQPDPAGAKKLLAQVKNADQQITLGYPAATPFETQLAQVIQQTGQQIGLNIKIVGLPDQQYGNLFTDPKARAGLDSFLTLNYMEFPEPAVMFRSYALPYGVQDFNGYNNPVVTQNLENAQGAQDPQKRAGYVIAAQQQLAQDLPWIPIAAPRALVFQNSGVTGAPLTFAYMDTTWAAALGAP</sequence>
<dbReference type="InterPro" id="IPR039424">
    <property type="entry name" value="SBP_5"/>
</dbReference>
<comment type="caution">
    <text evidence="3">The sequence shown here is derived from an EMBL/GenBank/DDBJ whole genome shotgun (WGS) entry which is preliminary data.</text>
</comment>
<protein>
    <recommendedName>
        <fullName evidence="2">Solute-binding protein family 5 domain-containing protein</fullName>
    </recommendedName>
</protein>
<proteinExistence type="predicted"/>